<protein>
    <submittedName>
        <fullName evidence="2">Uncharacterized protein</fullName>
    </submittedName>
</protein>
<evidence type="ECO:0000313" key="2">
    <source>
        <dbReference type="EMBL" id="CVK34076.1"/>
    </source>
</evidence>
<organism evidence="2 3">
    <name type="scientific">Methanoculleus bourgensis</name>
    <dbReference type="NCBI Taxonomy" id="83986"/>
    <lineage>
        <taxon>Archaea</taxon>
        <taxon>Methanobacteriati</taxon>
        <taxon>Methanobacteriota</taxon>
        <taxon>Stenosarchaea group</taxon>
        <taxon>Methanomicrobia</taxon>
        <taxon>Methanomicrobiales</taxon>
        <taxon>Methanomicrobiaceae</taxon>
        <taxon>Methanoculleus</taxon>
    </lineage>
</organism>
<dbReference type="GeneID" id="27138394"/>
<evidence type="ECO:0000313" key="3">
    <source>
        <dbReference type="Proteomes" id="UP000069850"/>
    </source>
</evidence>
<accession>A0A0X3BPH9</accession>
<dbReference type="EMBL" id="LT158599">
    <property type="protein sequence ID" value="CVK34076.1"/>
    <property type="molecule type" value="Genomic_DNA"/>
</dbReference>
<proteinExistence type="predicted"/>
<gene>
    <name evidence="2" type="ORF">MMAB1_2863</name>
</gene>
<feature type="region of interest" description="Disordered" evidence="1">
    <location>
        <begin position="26"/>
        <end position="81"/>
    </location>
</feature>
<evidence type="ECO:0000256" key="1">
    <source>
        <dbReference type="SAM" id="MobiDB-lite"/>
    </source>
</evidence>
<feature type="compositionally biased region" description="Basic and acidic residues" evidence="1">
    <location>
        <begin position="62"/>
        <end position="72"/>
    </location>
</feature>
<sequence>MKRRTAFGIGAVLLLLMAVALPASAAGPWGAPQADEPTGDCPGCGHYQHQNSGGQPDEPAGDCDRDRLRLRDGSCGACPNR</sequence>
<dbReference type="RefSeq" id="WP_062265296.1">
    <property type="nucleotide sequence ID" value="NZ_BSDU01000002.1"/>
</dbReference>
<dbReference type="AlphaFoldDB" id="A0A0X3BPH9"/>
<reference evidence="2 3" key="1">
    <citation type="submission" date="2016-01" db="EMBL/GenBank/DDBJ databases">
        <authorList>
            <person name="Manzoor S."/>
        </authorList>
    </citation>
    <scope>NUCLEOTIDE SEQUENCE [LARGE SCALE GENOMIC DNA]</scope>
    <source>
        <strain evidence="2">Methanoculleus sp MAB1</strain>
    </source>
</reference>
<dbReference type="Proteomes" id="UP000069850">
    <property type="component" value="Chromosome 1"/>
</dbReference>
<dbReference type="KEGG" id="mema:MMAB1_2863"/>
<name>A0A0X3BPH9_9EURY</name>